<protein>
    <submittedName>
        <fullName evidence="1">Uncharacterized protein</fullName>
    </submittedName>
</protein>
<evidence type="ECO:0000313" key="2">
    <source>
        <dbReference type="Proteomes" id="UP000321291"/>
    </source>
</evidence>
<evidence type="ECO:0000313" key="1">
    <source>
        <dbReference type="EMBL" id="QEC70795.1"/>
    </source>
</evidence>
<keyword evidence="2" id="KW-1185">Reference proteome</keyword>
<accession>A0A5B8VIG7</accession>
<proteinExistence type="predicted"/>
<name>A0A5B8VIG7_9BACT</name>
<dbReference type="RefSeq" id="WP_146780055.1">
    <property type="nucleotide sequence ID" value="NZ_CP042434.1"/>
</dbReference>
<organism evidence="1 2">
    <name type="scientific">Arachidicoccus ginsenosidivorans</name>
    <dbReference type="NCBI Taxonomy" id="496057"/>
    <lineage>
        <taxon>Bacteria</taxon>
        <taxon>Pseudomonadati</taxon>
        <taxon>Bacteroidota</taxon>
        <taxon>Chitinophagia</taxon>
        <taxon>Chitinophagales</taxon>
        <taxon>Chitinophagaceae</taxon>
        <taxon>Arachidicoccus</taxon>
    </lineage>
</organism>
<gene>
    <name evidence="1" type="ORF">FSB73_02945</name>
</gene>
<dbReference type="AlphaFoldDB" id="A0A5B8VIG7"/>
<sequence length="67" mass="7545">MDRSRMGFSGLTGREPAHLLVHIMTWIFMLQNEILAEGLKIMPDFSIHPAVKKIICGDVFIESVCEA</sequence>
<dbReference type="Proteomes" id="UP000321291">
    <property type="component" value="Chromosome"/>
</dbReference>
<dbReference type="EMBL" id="CP042434">
    <property type="protein sequence ID" value="QEC70795.1"/>
    <property type="molecule type" value="Genomic_DNA"/>
</dbReference>
<dbReference type="KEGG" id="agi:FSB73_02945"/>
<reference evidence="1 2" key="1">
    <citation type="journal article" date="2017" name="Int. J. Syst. Evol. Microbiol.">
        <title>Arachidicoccus ginsenosidivorans sp. nov., with ginsenoside-converting activity isolated from ginseng cultivating soil.</title>
        <authorList>
            <person name="Siddiqi M.Z."/>
            <person name="Aslam Z."/>
            <person name="Im W.T."/>
        </authorList>
    </citation>
    <scope>NUCLEOTIDE SEQUENCE [LARGE SCALE GENOMIC DNA]</scope>
    <source>
        <strain evidence="1 2">Gsoil 809</strain>
    </source>
</reference>